<dbReference type="CDD" id="cd00167">
    <property type="entry name" value="SANT"/>
    <property type="match status" value="1"/>
</dbReference>
<evidence type="ECO:0000259" key="5">
    <source>
        <dbReference type="Pfam" id="PF20588"/>
    </source>
</evidence>
<dbReference type="AlphaFoldDB" id="A0A2I0TH84"/>
<evidence type="ECO:0000313" key="7">
    <source>
        <dbReference type="Proteomes" id="UP000233556"/>
    </source>
</evidence>
<name>A0A2I0TH84_LIMLA</name>
<reference evidence="7" key="2">
    <citation type="submission" date="2017-12" db="EMBL/GenBank/DDBJ databases">
        <title>Genome sequence of the Bar-tailed Godwit (Limosa lapponica baueri).</title>
        <authorList>
            <person name="Lima N.C.B."/>
            <person name="Parody-Merino A.M."/>
            <person name="Battley P.F."/>
            <person name="Fidler A.E."/>
            <person name="Prosdocimi F."/>
        </authorList>
    </citation>
    <scope>NUCLEOTIDE SEQUENCE [LARGE SCALE GENOMIC DNA]</scope>
</reference>
<feature type="region of interest" description="Disordered" evidence="4">
    <location>
        <begin position="267"/>
        <end position="352"/>
    </location>
</feature>
<dbReference type="GO" id="GO:0000981">
    <property type="term" value="F:DNA-binding transcription factor activity, RNA polymerase II-specific"/>
    <property type="evidence" value="ECO:0007669"/>
    <property type="project" value="TreeGrafter"/>
</dbReference>
<sequence>MSTVEEESDTVTVETVNSVTLTQDTEGNLILHCPQNEADEVDSEDSTEPPHKRLCLSEDDQSLDDSTPCISVVAVPISENDQSFEVTMTATAEVAEDEINEGTVTQIQILQNEQLDEISPMGNEEVSAVSQAWFTTKEDKDSLTNKGRIFQMQLSHALKRYTPEEIEKLKEIAELEVSDENDINWDLLAEGWSSVRSPQWLRSKWWTIKRQIANHKDVSFPGNPEHLLNTSDNVTVQCHTPSVIIRTVAAEDISSSVTQAELSVDTDIQSADLTDPPDTLETNTFPDDIHQSKLSDEEQSAYNEDDASKFSSRNSSELMDGVMVRTEEEISDASLKREEDSHSDLPSTYVTEDLGSPTIEEQVDQPTIDDETVLIVPSSHGFIQTTDDIDGESVLPLTTLTDPILQHHGDGSHIIGSSLGSPDSEDSKDVEDLVSCH</sequence>
<keyword evidence="2" id="KW-0238">DNA-binding</keyword>
<evidence type="ECO:0000256" key="2">
    <source>
        <dbReference type="ARBA" id="ARBA00023125"/>
    </source>
</evidence>
<dbReference type="Pfam" id="PF20588">
    <property type="entry name" value="DMTF1_N"/>
    <property type="match status" value="1"/>
</dbReference>
<dbReference type="InterPro" id="IPR001005">
    <property type="entry name" value="SANT/Myb"/>
</dbReference>
<evidence type="ECO:0000256" key="1">
    <source>
        <dbReference type="ARBA" id="ARBA00004123"/>
    </source>
</evidence>
<reference evidence="7" key="1">
    <citation type="submission" date="2017-11" db="EMBL/GenBank/DDBJ databases">
        <authorList>
            <person name="Lima N.C."/>
            <person name="Parody-Merino A.M."/>
            <person name="Battley P.F."/>
            <person name="Fidler A.E."/>
            <person name="Prosdocimi F."/>
        </authorList>
    </citation>
    <scope>NUCLEOTIDE SEQUENCE [LARGE SCALE GENOMIC DNA]</scope>
</reference>
<dbReference type="GO" id="GO:0005634">
    <property type="term" value="C:nucleus"/>
    <property type="evidence" value="ECO:0007669"/>
    <property type="project" value="UniProtKB-SubCell"/>
</dbReference>
<evidence type="ECO:0000313" key="6">
    <source>
        <dbReference type="EMBL" id="PKU33155.1"/>
    </source>
</evidence>
<dbReference type="EMBL" id="KZ510411">
    <property type="protein sequence ID" value="PKU33155.1"/>
    <property type="molecule type" value="Genomic_DNA"/>
</dbReference>
<feature type="compositionally biased region" description="Basic and acidic residues" evidence="4">
    <location>
        <begin position="287"/>
        <end position="296"/>
    </location>
</feature>
<dbReference type="OrthoDB" id="39591at2759"/>
<dbReference type="GO" id="GO:0000978">
    <property type="term" value="F:RNA polymerase II cis-regulatory region sequence-specific DNA binding"/>
    <property type="evidence" value="ECO:0007669"/>
    <property type="project" value="TreeGrafter"/>
</dbReference>
<feature type="region of interest" description="Disordered" evidence="4">
    <location>
        <begin position="409"/>
        <end position="437"/>
    </location>
</feature>
<keyword evidence="3" id="KW-0539">Nucleus</keyword>
<keyword evidence="7" id="KW-1185">Reference proteome</keyword>
<comment type="subcellular location">
    <subcellularLocation>
        <location evidence="1">Nucleus</location>
    </subcellularLocation>
</comment>
<feature type="compositionally biased region" description="Acidic residues" evidence="4">
    <location>
        <begin position="37"/>
        <end position="47"/>
    </location>
</feature>
<dbReference type="Proteomes" id="UP000233556">
    <property type="component" value="Unassembled WGS sequence"/>
</dbReference>
<evidence type="ECO:0000256" key="4">
    <source>
        <dbReference type="SAM" id="MobiDB-lite"/>
    </source>
</evidence>
<proteinExistence type="predicted"/>
<feature type="compositionally biased region" description="Basic and acidic residues" evidence="4">
    <location>
        <begin position="334"/>
        <end position="343"/>
    </location>
</feature>
<dbReference type="PANTHER" id="PTHR46380">
    <property type="entry name" value="CYCLIN-D-BINDING MYB-LIKE TRANSCRIPTION FACTOR 1"/>
    <property type="match status" value="1"/>
</dbReference>
<evidence type="ECO:0000256" key="3">
    <source>
        <dbReference type="ARBA" id="ARBA00023242"/>
    </source>
</evidence>
<dbReference type="InterPro" id="IPR051651">
    <property type="entry name" value="DMTF1_DNA-bind_reg"/>
</dbReference>
<organism evidence="6 7">
    <name type="scientific">Limosa lapponica baueri</name>
    <dbReference type="NCBI Taxonomy" id="1758121"/>
    <lineage>
        <taxon>Eukaryota</taxon>
        <taxon>Metazoa</taxon>
        <taxon>Chordata</taxon>
        <taxon>Craniata</taxon>
        <taxon>Vertebrata</taxon>
        <taxon>Euteleostomi</taxon>
        <taxon>Archelosauria</taxon>
        <taxon>Archosauria</taxon>
        <taxon>Dinosauria</taxon>
        <taxon>Saurischia</taxon>
        <taxon>Theropoda</taxon>
        <taxon>Coelurosauria</taxon>
        <taxon>Aves</taxon>
        <taxon>Neognathae</taxon>
        <taxon>Neoaves</taxon>
        <taxon>Charadriiformes</taxon>
        <taxon>Scolopacidae</taxon>
        <taxon>Limosa</taxon>
    </lineage>
</organism>
<protein>
    <submittedName>
        <fullName evidence="6">Cyclin-d-binding myb-like transcription factor 1</fullName>
    </submittedName>
</protein>
<gene>
    <name evidence="6" type="ORF">llap_16542</name>
</gene>
<feature type="domain" description="Cyclin-D-binding Myb-like transcription factor 1 N-terminal" evidence="5">
    <location>
        <begin position="77"/>
        <end position="148"/>
    </location>
</feature>
<accession>A0A2I0TH84</accession>
<feature type="region of interest" description="Disordered" evidence="4">
    <location>
        <begin position="34"/>
        <end position="60"/>
    </location>
</feature>
<dbReference type="PANTHER" id="PTHR46380:SF2">
    <property type="entry name" value="CYCLIN-D-BINDING MYB-LIKE TRANSCRIPTION FACTOR 1"/>
    <property type="match status" value="1"/>
</dbReference>
<dbReference type="InterPro" id="IPR046775">
    <property type="entry name" value="DMTF1_N"/>
</dbReference>